<dbReference type="InterPro" id="IPR000719">
    <property type="entry name" value="Prot_kinase_dom"/>
</dbReference>
<dbReference type="GO" id="GO:0005524">
    <property type="term" value="F:ATP binding"/>
    <property type="evidence" value="ECO:0007669"/>
    <property type="project" value="InterPro"/>
</dbReference>
<keyword evidence="2" id="KW-0812">Transmembrane</keyword>
<feature type="compositionally biased region" description="Basic and acidic residues" evidence="1">
    <location>
        <begin position="1052"/>
        <end position="1066"/>
    </location>
</feature>
<dbReference type="InterPro" id="IPR011009">
    <property type="entry name" value="Kinase-like_dom_sf"/>
</dbReference>
<dbReference type="Proteomes" id="UP001278766">
    <property type="component" value="Unassembled WGS sequence"/>
</dbReference>
<protein>
    <recommendedName>
        <fullName evidence="3">Protein kinase domain-containing protein</fullName>
    </recommendedName>
</protein>
<dbReference type="GO" id="GO:0004674">
    <property type="term" value="F:protein serine/threonine kinase activity"/>
    <property type="evidence" value="ECO:0007669"/>
    <property type="project" value="TreeGrafter"/>
</dbReference>
<comment type="caution">
    <text evidence="4">The sequence shown here is derived from an EMBL/GenBank/DDBJ whole genome shotgun (WGS) entry which is preliminary data.</text>
</comment>
<feature type="region of interest" description="Disordered" evidence="1">
    <location>
        <begin position="764"/>
        <end position="791"/>
    </location>
</feature>
<evidence type="ECO:0000259" key="3">
    <source>
        <dbReference type="PROSITE" id="PS50011"/>
    </source>
</evidence>
<reference evidence="4" key="1">
    <citation type="journal article" date="2023" name="Mol. Phylogenet. Evol.">
        <title>Genome-scale phylogeny and comparative genomics of the fungal order Sordariales.</title>
        <authorList>
            <person name="Hensen N."/>
            <person name="Bonometti L."/>
            <person name="Westerberg I."/>
            <person name="Brannstrom I.O."/>
            <person name="Guillou S."/>
            <person name="Cros-Aarteil S."/>
            <person name="Calhoun S."/>
            <person name="Haridas S."/>
            <person name="Kuo A."/>
            <person name="Mondo S."/>
            <person name="Pangilinan J."/>
            <person name="Riley R."/>
            <person name="LaButti K."/>
            <person name="Andreopoulos B."/>
            <person name="Lipzen A."/>
            <person name="Chen C."/>
            <person name="Yan M."/>
            <person name="Daum C."/>
            <person name="Ng V."/>
            <person name="Clum A."/>
            <person name="Steindorff A."/>
            <person name="Ohm R.A."/>
            <person name="Martin F."/>
            <person name="Silar P."/>
            <person name="Natvig D.O."/>
            <person name="Lalanne C."/>
            <person name="Gautier V."/>
            <person name="Ament-Velasquez S.L."/>
            <person name="Kruys A."/>
            <person name="Hutchinson M.I."/>
            <person name="Powell A.J."/>
            <person name="Barry K."/>
            <person name="Miller A.N."/>
            <person name="Grigoriev I.V."/>
            <person name="Debuchy R."/>
            <person name="Gladieux P."/>
            <person name="Hiltunen Thoren M."/>
            <person name="Johannesson H."/>
        </authorList>
    </citation>
    <scope>NUCLEOTIDE SEQUENCE</scope>
    <source>
        <strain evidence="4">CBS 168.71</strain>
    </source>
</reference>
<dbReference type="Pfam" id="PF00069">
    <property type="entry name" value="Pkinase"/>
    <property type="match status" value="1"/>
</dbReference>
<evidence type="ECO:0000256" key="2">
    <source>
        <dbReference type="SAM" id="Phobius"/>
    </source>
</evidence>
<sequence>MRYPILPGDIITIHVSSGFPNYDLEKSESFLGRFSALLVSNMAATMMAPGLPRSQTTTPLAISGFVMDDVKRVEKLDDRGEAYYRIRLGQGRRDIRVGETTDNVITAVGDQLDEAQVIFDPQPEEDCFIPRESFEAIITPEVIAQVVNQLPCYENISPKERIQVAGDIYYGKDSSPGAPKPCRKLLATLIGVQAGKGLDTVDEIKRHMDEGMNDDCLPLLSGPDGQLICRFHQHAHPFINHRRPRQKQWRKHFVRWSQTLMVPYIVWGEGPERLHRHYVMRGGGPLPMVVVSDSSEPHAHHSGGFGDVLKVKIHPGDRNFQGSGTQDSFFALKKLKENGESARTEFDLEVRSLIFAENRANHVPGPGDTETRSNAIQLLASFEIHDSKSNHPTYYLLFPWADGNLDEFWKQQDGKFSPRDPAQTDWMVEEFYRLIKALQCLHNDRQSILSKRTDSNRYGRHGDIKPGNFLFFDDINGPGFKLVLADFGLGRLHSRNSRSKASPNVPKTATYAAPEYDLEGGVLSPRSDIFSLGCVLLEHMVWLFQGHGGVEAFATERLSRDHYGFESDIFWKISESDPKSAEIKDNVGKQLATLKNHDDCVEVIGEILEMIEKMMLQPKQKDRSTAQELVHEMERIRSRWQRRDAFYGTRAWKDSRSPNPHLHQIISAGFYIHSQSTNRVLPPTTGITPPINSTITTLQDDAILVAESPNMSDATSASPDSSEYDPGTGPEPVVGLFAKGKPLSPLSPIYIDAGQASGLAADRFVSHPSRPGDESEGQTHPFIPSPPHEGDMGLDDIYDNALEAASVPAREVVAQQLLDHDASAPAQGGELEKSVVHRAMPNDSIAEFRVGDSDPASFTNPSSASRAMPSNSIADSDHASFTNGSYAESIFSNPSPAESVISRLSLEEVGSAKAEMVTFFLADAELRPLFVAAIKDPAIGGDRLERNFRRLLTEYSTEVLAIANVKIYRETAKLLRYNASFISERVRRHFEPQAPRSSPASMMEMEGQDEAIGKRQVLDKYIKSQLRGHGSGSDDAGPEVAVETQPELEQGEPDRLSEASSGRDSDEASIMTALNEVKEFLSSGDPISHLRTGLRNFVTPKLKEPEEQSAAKLDAMHSIEPETSPETSPETPPKASQIALEPNSSAQGVPVEGFATSLPDFVDYLFGFLPLPSWEPPVPPGKGRVRWKCKCGTSLYDDFTELEPGSLQDLETELRTANNGDSQPSHEYTWSATGILSALGNPIRIMTHSLRRGRANDAIELPSHNGPHRAITHQASTHQASTGTQQAGNLGTSKDYMRHLLCCMHSGETGTKLHQECISREYKDRELGKLLNEVYRSQRSILSRFTLRHVSKLHLTRFEVDFSSLVQIHLHDKTCHLPDCVCLPTPDLITCREYCCGPAPETKPTKVPVLGDNYLMHFFKSPECVLDEQKMIFNQLPKRLRGPLAAGHDEFMLGWGLYFEEGWHWRSIYFIFVVVVILSLGLGIGWFIWRGDIQSGFAITSTLFTLGSLVVGYLTLRSR</sequence>
<proteinExistence type="predicted"/>
<feature type="region of interest" description="Disordered" evidence="1">
    <location>
        <begin position="846"/>
        <end position="875"/>
    </location>
</feature>
<evidence type="ECO:0000256" key="1">
    <source>
        <dbReference type="SAM" id="MobiDB-lite"/>
    </source>
</evidence>
<dbReference type="SUPFAM" id="SSF56112">
    <property type="entry name" value="Protein kinase-like (PK-like)"/>
    <property type="match status" value="1"/>
</dbReference>
<evidence type="ECO:0000313" key="4">
    <source>
        <dbReference type="EMBL" id="KAK3294343.1"/>
    </source>
</evidence>
<evidence type="ECO:0000313" key="5">
    <source>
        <dbReference type="Proteomes" id="UP001278766"/>
    </source>
</evidence>
<feature type="transmembrane region" description="Helical" evidence="2">
    <location>
        <begin position="1468"/>
        <end position="1489"/>
    </location>
</feature>
<organism evidence="4 5">
    <name type="scientific">Chaetomium fimeti</name>
    <dbReference type="NCBI Taxonomy" id="1854472"/>
    <lineage>
        <taxon>Eukaryota</taxon>
        <taxon>Fungi</taxon>
        <taxon>Dikarya</taxon>
        <taxon>Ascomycota</taxon>
        <taxon>Pezizomycotina</taxon>
        <taxon>Sordariomycetes</taxon>
        <taxon>Sordariomycetidae</taxon>
        <taxon>Sordariales</taxon>
        <taxon>Chaetomiaceae</taxon>
        <taxon>Chaetomium</taxon>
    </lineage>
</organism>
<feature type="region of interest" description="Disordered" evidence="1">
    <location>
        <begin position="710"/>
        <end position="730"/>
    </location>
</feature>
<dbReference type="RefSeq" id="XP_062657857.1">
    <property type="nucleotide sequence ID" value="XM_062804067.1"/>
</dbReference>
<gene>
    <name evidence="4" type="ORF">B0H64DRAFT_400441</name>
</gene>
<name>A0AAE0HD47_9PEZI</name>
<keyword evidence="2" id="KW-0472">Membrane</keyword>
<dbReference type="PROSITE" id="PS50011">
    <property type="entry name" value="PROTEIN_KINASE_DOM"/>
    <property type="match status" value="1"/>
</dbReference>
<dbReference type="SMART" id="SM00220">
    <property type="entry name" value="S_TKc"/>
    <property type="match status" value="1"/>
</dbReference>
<feature type="transmembrane region" description="Helical" evidence="2">
    <location>
        <begin position="1495"/>
        <end position="1516"/>
    </location>
</feature>
<feature type="compositionally biased region" description="Polar residues" evidence="1">
    <location>
        <begin position="856"/>
        <end position="875"/>
    </location>
</feature>
<accession>A0AAE0HD47</accession>
<feature type="region of interest" description="Disordered" evidence="1">
    <location>
        <begin position="1119"/>
        <end position="1144"/>
    </location>
</feature>
<dbReference type="PANTHER" id="PTHR24359:SF37">
    <property type="entry name" value="PROTEIN KINASE DOMAIN-CONTAINING PROTEIN"/>
    <property type="match status" value="1"/>
</dbReference>
<reference evidence="4" key="2">
    <citation type="submission" date="2023-06" db="EMBL/GenBank/DDBJ databases">
        <authorList>
            <consortium name="Lawrence Berkeley National Laboratory"/>
            <person name="Haridas S."/>
            <person name="Hensen N."/>
            <person name="Bonometti L."/>
            <person name="Westerberg I."/>
            <person name="Brannstrom I.O."/>
            <person name="Guillou S."/>
            <person name="Cros-Aarteil S."/>
            <person name="Calhoun S."/>
            <person name="Kuo A."/>
            <person name="Mondo S."/>
            <person name="Pangilinan J."/>
            <person name="Riley R."/>
            <person name="Labutti K."/>
            <person name="Andreopoulos B."/>
            <person name="Lipzen A."/>
            <person name="Chen C."/>
            <person name="Yanf M."/>
            <person name="Daum C."/>
            <person name="Ng V."/>
            <person name="Clum A."/>
            <person name="Steindorff A."/>
            <person name="Ohm R."/>
            <person name="Martin F."/>
            <person name="Silar P."/>
            <person name="Natvig D."/>
            <person name="Lalanne C."/>
            <person name="Gautier V."/>
            <person name="Ament-Velasquez S.L."/>
            <person name="Kruys A."/>
            <person name="Hutchinson M.I."/>
            <person name="Powell A.J."/>
            <person name="Barry K."/>
            <person name="Miller A.N."/>
            <person name="Grigoriev I.V."/>
            <person name="Debuchy R."/>
            <person name="Gladieux P."/>
            <person name="Thoren M.H."/>
            <person name="Johannesson H."/>
        </authorList>
    </citation>
    <scope>NUCLEOTIDE SEQUENCE</scope>
    <source>
        <strain evidence="4">CBS 168.71</strain>
    </source>
</reference>
<feature type="region of interest" description="Disordered" evidence="1">
    <location>
        <begin position="1026"/>
        <end position="1066"/>
    </location>
</feature>
<dbReference type="EMBL" id="JAUEPN010000005">
    <property type="protein sequence ID" value="KAK3294343.1"/>
    <property type="molecule type" value="Genomic_DNA"/>
</dbReference>
<dbReference type="GeneID" id="87841015"/>
<dbReference type="CDD" id="cd00180">
    <property type="entry name" value="PKc"/>
    <property type="match status" value="1"/>
</dbReference>
<dbReference type="PANTHER" id="PTHR24359">
    <property type="entry name" value="SERINE/THREONINE-PROTEIN KINASE SBK1"/>
    <property type="match status" value="1"/>
</dbReference>
<keyword evidence="5" id="KW-1185">Reference proteome</keyword>
<feature type="compositionally biased region" description="Polar residues" evidence="1">
    <location>
        <begin position="710"/>
        <end position="721"/>
    </location>
</feature>
<feature type="domain" description="Protein kinase" evidence="3">
    <location>
        <begin position="294"/>
        <end position="636"/>
    </location>
</feature>
<keyword evidence="2" id="KW-1133">Transmembrane helix</keyword>
<dbReference type="Gene3D" id="1.10.510.10">
    <property type="entry name" value="Transferase(Phosphotransferase) domain 1"/>
    <property type="match status" value="1"/>
</dbReference>